<reference evidence="1 2" key="1">
    <citation type="submission" date="2014-11" db="EMBL/GenBank/DDBJ databases">
        <authorList>
            <person name="Zhu J."/>
            <person name="Qi W."/>
            <person name="Song R."/>
        </authorList>
    </citation>
    <scope>NUCLEOTIDE SEQUENCE [LARGE SCALE GENOMIC DNA]</scope>
</reference>
<dbReference type="AlphaFoldDB" id="A0A0G4EGW4"/>
<accession>A0A0G4EGW4</accession>
<keyword evidence="2" id="KW-1185">Reference proteome</keyword>
<organism evidence="1 2">
    <name type="scientific">Vitrella brassicaformis (strain CCMP3155)</name>
    <dbReference type="NCBI Taxonomy" id="1169540"/>
    <lineage>
        <taxon>Eukaryota</taxon>
        <taxon>Sar</taxon>
        <taxon>Alveolata</taxon>
        <taxon>Colpodellida</taxon>
        <taxon>Vitrellaceae</taxon>
        <taxon>Vitrella</taxon>
    </lineage>
</organism>
<sequence length="136" mass="14926">MIPLSIPLYVPRRVDTITLGQPVLANRIKRAMQHFVKCAATKTAGNQEVIGPMANVGGRVVRVPLQCFAIREGTSVRRLGLREVVHRARLDEAARYGLTGVVKGFKSHLGNDDCQLGWGQLGWVNEIGLFQPLGIN</sequence>
<evidence type="ECO:0000313" key="2">
    <source>
        <dbReference type="Proteomes" id="UP000041254"/>
    </source>
</evidence>
<dbReference type="Proteomes" id="UP000041254">
    <property type="component" value="Unassembled WGS sequence"/>
</dbReference>
<dbReference type="InParanoid" id="A0A0G4EGW4"/>
<evidence type="ECO:0000313" key="1">
    <source>
        <dbReference type="EMBL" id="CEL95704.1"/>
    </source>
</evidence>
<dbReference type="PhylomeDB" id="A0A0G4EGW4"/>
<name>A0A0G4EGW4_VITBC</name>
<dbReference type="EMBL" id="CDMY01000236">
    <property type="protein sequence ID" value="CEL95704.1"/>
    <property type="molecule type" value="Genomic_DNA"/>
</dbReference>
<dbReference type="VEuPathDB" id="CryptoDB:Vbra_3757"/>
<gene>
    <name evidence="1" type="ORF">Vbra_3757</name>
</gene>
<protein>
    <submittedName>
        <fullName evidence="1">Uncharacterized protein</fullName>
    </submittedName>
</protein>
<proteinExistence type="predicted"/>